<organism evidence="4 5">
    <name type="scientific">Halobacterium bonnevillei</name>
    <dbReference type="NCBI Taxonomy" id="2692200"/>
    <lineage>
        <taxon>Archaea</taxon>
        <taxon>Methanobacteriati</taxon>
        <taxon>Methanobacteriota</taxon>
        <taxon>Stenosarchaea group</taxon>
        <taxon>Halobacteria</taxon>
        <taxon>Halobacteriales</taxon>
        <taxon>Halobacteriaceae</taxon>
        <taxon>Halobacterium</taxon>
    </lineage>
</organism>
<evidence type="ECO:0008006" key="6">
    <source>
        <dbReference type="Google" id="ProtNLM"/>
    </source>
</evidence>
<dbReference type="OrthoDB" id="6330at2157"/>
<dbReference type="GO" id="GO:0005839">
    <property type="term" value="C:proteasome core complex"/>
    <property type="evidence" value="ECO:0007669"/>
    <property type="project" value="InterPro"/>
</dbReference>
<keyword evidence="1" id="KW-0963">Cytoplasm</keyword>
<comment type="caution">
    <text evidence="4">The sequence shown here is derived from an EMBL/GenBank/DDBJ whole genome shotgun (WGS) entry which is preliminary data.</text>
</comment>
<proteinExistence type="predicted"/>
<dbReference type="InterPro" id="IPR023333">
    <property type="entry name" value="Proteasome_suB-type"/>
</dbReference>
<dbReference type="SUPFAM" id="SSF56235">
    <property type="entry name" value="N-terminal nucleophile aminohydrolases (Ntn hydrolases)"/>
    <property type="match status" value="1"/>
</dbReference>
<keyword evidence="3" id="KW-0378">Hydrolase</keyword>
<dbReference type="Pfam" id="PF00227">
    <property type="entry name" value="Proteasome"/>
    <property type="match status" value="1"/>
</dbReference>
<keyword evidence="5" id="KW-1185">Reference proteome</keyword>
<dbReference type="RefSeq" id="WP_159527583.1">
    <property type="nucleotide sequence ID" value="NZ_WUUU01000221.1"/>
</dbReference>
<dbReference type="InterPro" id="IPR029055">
    <property type="entry name" value="Ntn_hydrolases_N"/>
</dbReference>
<dbReference type="GO" id="GO:0051603">
    <property type="term" value="P:proteolysis involved in protein catabolic process"/>
    <property type="evidence" value="ECO:0007669"/>
    <property type="project" value="InterPro"/>
</dbReference>
<evidence type="ECO:0000313" key="4">
    <source>
        <dbReference type="EMBL" id="MXR22209.1"/>
    </source>
</evidence>
<dbReference type="GO" id="GO:0004175">
    <property type="term" value="F:endopeptidase activity"/>
    <property type="evidence" value="ECO:0007669"/>
    <property type="project" value="UniProtKB-ARBA"/>
</dbReference>
<evidence type="ECO:0000256" key="2">
    <source>
        <dbReference type="ARBA" id="ARBA00022670"/>
    </source>
</evidence>
<dbReference type="PANTHER" id="PTHR32194">
    <property type="entry name" value="METALLOPROTEASE TLDD"/>
    <property type="match status" value="1"/>
</dbReference>
<dbReference type="PANTHER" id="PTHR32194:SF0">
    <property type="entry name" value="ATP-DEPENDENT PROTEASE SUBUNIT HSLV"/>
    <property type="match status" value="1"/>
</dbReference>
<dbReference type="Gene3D" id="3.60.20.10">
    <property type="entry name" value="Glutamine Phosphoribosylpyrophosphate, subunit 1, domain 1"/>
    <property type="match status" value="1"/>
</dbReference>
<evidence type="ECO:0000256" key="3">
    <source>
        <dbReference type="ARBA" id="ARBA00022801"/>
    </source>
</evidence>
<reference evidence="4 5" key="1">
    <citation type="submission" date="2019-12" db="EMBL/GenBank/DDBJ databases">
        <title>Isolation and characterization of three novel carbon monoxide-oxidizing members of Halobacteria from salione crusts and soils.</title>
        <authorList>
            <person name="Myers M.R."/>
            <person name="King G.M."/>
        </authorList>
    </citation>
    <scope>NUCLEOTIDE SEQUENCE [LARGE SCALE GENOMIC DNA]</scope>
    <source>
        <strain evidence="4 5">PCN9</strain>
    </source>
</reference>
<evidence type="ECO:0000256" key="1">
    <source>
        <dbReference type="ARBA" id="ARBA00022490"/>
    </source>
</evidence>
<name>A0A6B0SXV2_9EURY</name>
<dbReference type="CDD" id="cd01906">
    <property type="entry name" value="proteasome_protease_HslV"/>
    <property type="match status" value="1"/>
</dbReference>
<gene>
    <name evidence="4" type="ORF">GRX66_17025</name>
</gene>
<dbReference type="GO" id="GO:0005737">
    <property type="term" value="C:cytoplasm"/>
    <property type="evidence" value="ECO:0007669"/>
    <property type="project" value="TreeGrafter"/>
</dbReference>
<dbReference type="AlphaFoldDB" id="A0A6B0SXV2"/>
<keyword evidence="2" id="KW-0645">Protease</keyword>
<evidence type="ECO:0000313" key="5">
    <source>
        <dbReference type="Proteomes" id="UP000471521"/>
    </source>
</evidence>
<dbReference type="Proteomes" id="UP000471521">
    <property type="component" value="Unassembled WGS sequence"/>
</dbReference>
<accession>A0A6B0SXV2</accession>
<dbReference type="InterPro" id="IPR001353">
    <property type="entry name" value="Proteasome_sua/b"/>
</dbReference>
<protein>
    <recommendedName>
        <fullName evidence="6">20S proteasome A and B subunits</fullName>
    </recommendedName>
</protein>
<dbReference type="EMBL" id="WUUU01000221">
    <property type="protein sequence ID" value="MXR22209.1"/>
    <property type="molecule type" value="Genomic_DNA"/>
</dbReference>
<sequence length="178" mass="17903">MGVVVAIDADGGAVLASDTLAVDDGRVTSENAEQLFEFDGAIVGAVGDRGDVDEFARTVQGELQQVDVETGTDLDVGRLGRIAASAAADVGVEALVAGRDDVGDASVRRVGTSGDLVSVTTGALGSGSAVALGFLEGKDPPESLSDAVELARESVQAAQDVDVETGGDVEAVTLEDRE</sequence>